<sequence>MSITRSKSITTIYEECKDFDLVLVPDAPLASAINRRLDRPQFGSFAITPRRLAAKRREQAEDRLAFLQLITETDLEWKEAAYAVENILACWEFRGHIDAILEYDAFATDTIRTAVDAIAEMDTTVQRLTEYSIDEDKSVAVVGEKQLTELERSILPPEYTTIDPFTDESFDQPPFHVLDSPAAIIDTVLETITAENAENIAVVHDRTSEYGSLIRSALEAAEIPYYGGLGFTDEPHHRAFLQLLRSAHAGRDTRVGEIKPLLTQLEISIDLEHDEKRLSHFDNPAIDWFLDFSNSISTYTFEDAIEVYEDATDSQLTIFRDELSQLGIENEFVTEGALDRLEFYLQSYDVPVDHENEGVLLADATSAAYVDRPLVFYLGLDERWTHSTPHRPWVDREQYFEQNIRQFQLLLQNGQDQYYLVQDSAGGTPVTPCLYFEELLDEKFERFSDLDSMSHARATRPTQDGFKKESNNAPTKEIEAISQSSLNTYVNSPRDYFYSRLVQTPDKEHFKEGNMFHDFAEFYVNHPDQITPSTLDEIAIIILEEMKPYLRSVDHNVRRTKYRIGLETITDYLDTNPLQTDAFLTPDGGYGQNHFAEYFDKPVQSPYTEQWFENTDLGVKGKIDLVHGPTQLLDYKSGSKNSPKDIVKNSDIESPTDRPNFQALLYLTQQRSEHPDQQLQFTFFHFLETLDDVVTGNANIDDCLTTVTYYPTTHEEYIATEVIFTELQEEAYGDCKKTFSKIDYGTYQAFLDEHDFPTTRDKNELIESEFGHALTDRMVDAVGDYKYVKNGCKQALKYLLGIRNRNYFAEDLDAFETYVQDRLTELTDRHNGGERFPVEGPGEEPNYRYVDHRDCILEEGSR</sequence>
<dbReference type="SUPFAM" id="SSF52540">
    <property type="entry name" value="P-loop containing nucleoside triphosphate hydrolases"/>
    <property type="match status" value="1"/>
</dbReference>
<dbReference type="InterPro" id="IPR027417">
    <property type="entry name" value="P-loop_NTPase"/>
</dbReference>
<dbReference type="InterPro" id="IPR038726">
    <property type="entry name" value="PDDEXK_AddAB-type"/>
</dbReference>
<feature type="region of interest" description="Disordered" evidence="1">
    <location>
        <begin position="455"/>
        <end position="474"/>
    </location>
</feature>
<organism evidence="3 4">
    <name type="scientific">Haladaptatus litoreus</name>
    <dbReference type="NCBI Taxonomy" id="553468"/>
    <lineage>
        <taxon>Archaea</taxon>
        <taxon>Methanobacteriati</taxon>
        <taxon>Methanobacteriota</taxon>
        <taxon>Stenosarchaea group</taxon>
        <taxon>Halobacteria</taxon>
        <taxon>Halobacteriales</taxon>
        <taxon>Haladaptataceae</taxon>
        <taxon>Haladaptatus</taxon>
    </lineage>
</organism>
<protein>
    <submittedName>
        <fullName evidence="3">PD-(D/E)XK nuclease superfamily protein</fullName>
    </submittedName>
</protein>
<evidence type="ECO:0000313" key="3">
    <source>
        <dbReference type="EMBL" id="SIR88542.1"/>
    </source>
</evidence>
<proteinExistence type="predicted"/>
<gene>
    <name evidence="3" type="ORF">SAMN05421858_4333</name>
</gene>
<reference evidence="4" key="1">
    <citation type="submission" date="2017-01" db="EMBL/GenBank/DDBJ databases">
        <authorList>
            <person name="Varghese N."/>
            <person name="Submissions S."/>
        </authorList>
    </citation>
    <scope>NUCLEOTIDE SEQUENCE [LARGE SCALE GENOMIC DNA]</scope>
    <source>
        <strain evidence="4">CGMCC 1.7737</strain>
    </source>
</reference>
<feature type="domain" description="PD-(D/E)XK endonuclease-like" evidence="2">
    <location>
        <begin position="481"/>
        <end position="673"/>
    </location>
</feature>
<dbReference type="EMBL" id="FTNO01000006">
    <property type="protein sequence ID" value="SIR88542.1"/>
    <property type="molecule type" value="Genomic_DNA"/>
</dbReference>
<accession>A0A1N7EKD0</accession>
<dbReference type="RefSeq" id="WP_076432527.1">
    <property type="nucleotide sequence ID" value="NZ_FTNO01000006.1"/>
</dbReference>
<name>A0A1N7EKD0_9EURY</name>
<keyword evidence="4" id="KW-1185">Reference proteome</keyword>
<dbReference type="AlphaFoldDB" id="A0A1N7EKD0"/>
<dbReference type="Proteomes" id="UP000186914">
    <property type="component" value="Unassembled WGS sequence"/>
</dbReference>
<evidence type="ECO:0000313" key="4">
    <source>
        <dbReference type="Proteomes" id="UP000186914"/>
    </source>
</evidence>
<dbReference type="OrthoDB" id="319934at2157"/>
<evidence type="ECO:0000259" key="2">
    <source>
        <dbReference type="Pfam" id="PF12705"/>
    </source>
</evidence>
<evidence type="ECO:0000256" key="1">
    <source>
        <dbReference type="SAM" id="MobiDB-lite"/>
    </source>
</evidence>
<dbReference type="Pfam" id="PF12705">
    <property type="entry name" value="PDDEXK_1"/>
    <property type="match status" value="1"/>
</dbReference>